<name>A0ACC0W4C1_9STRA</name>
<organism evidence="1 2">
    <name type="scientific">Peronosclerospora sorghi</name>
    <dbReference type="NCBI Taxonomy" id="230839"/>
    <lineage>
        <taxon>Eukaryota</taxon>
        <taxon>Sar</taxon>
        <taxon>Stramenopiles</taxon>
        <taxon>Oomycota</taxon>
        <taxon>Peronosporomycetes</taxon>
        <taxon>Peronosporales</taxon>
        <taxon>Peronosporaceae</taxon>
        <taxon>Peronosclerospora</taxon>
    </lineage>
</organism>
<comment type="caution">
    <text evidence="1">The sequence shown here is derived from an EMBL/GenBank/DDBJ whole genome shotgun (WGS) entry which is preliminary data.</text>
</comment>
<sequence>MSTTPGDPNDDVMMSASSPSPHTQQHTSPRFSDNTFTSHLLSIVAAGNVPKLPPEIAAIDANDALDAVFTPFLPLLTRLQTSRCASTLPTTIHKTKELDTTLLRVGKASPWRHYAQVLADLTPSMLQSAAPANSELAFRRFESGSPTERVMIVLTEWLLGDHGTFESSELVMNEIYQEEIAVILVQALASPQLQTMKMTVTIPLSIHSVVRKVLTVPIAPVLLTRLASNDPSCVEELMDALVAYVVESTTENKTMAQQEEDALNTVTLVLENARSACLKLAELAPLYAVRLKEKLSQQTSSLYCVAMTFELLVTCTSPEETSVFMYQWFKRDGALGSAFPIYLQLACQETADGSSNFQSNAALHLAKLRSVLLNTLNGCNLSASRYQVTAALGACVGLQVLGSFPLTEDERIGMLQSLDKLTPSLASRAMSLAFLVIVFLWYPLAPELSKVPGQRDEHLKQAMTLSQKVLVSQFHARAAGAGPLFVVSAVLFYTKAPALVPFLASVIGFDETTSTAMSNATASRGFQVQQALRAEYLHVFGDVVLKSVLTESLLAREILMFPPVLHVSAFDAVPSGFGNEFTLSALHGLLCEKSFLRHHHGHRLERWVATQIGEHAALPVHPLLVNLLLEYVENYVMAFEYPIAQAPRRLQLSIVPLRSSTLAHWLASPCLLRSYKCNSGSQHELAWARGVLGLTYALHFNQRLRHATMVAGSKLSSLVSTASVISGASISSAWGLGADICLRYDLSAYPLRNIATQALIYGNHHGVFEFIAPTLLKLVMEEHPEQFDAAPTRVRSGSTLQLLPLASLCRDSGEEDVRKSWFRRRKRDDVSTIAVDLSVSWKLLELEAAPIHVVTHDFLGLVDRLLPYAVVSSETSAASCQQVTAFCAQLATLYETRVRREQGANIQLMMRLIHSLCFVDALWRQQQVLAPRGKAIQLVTYLQVLEDPSRLLEDAHPGVFRHPALVRLLLGLVRDIRAAAYVHVSKCDPSFVPVESMAGTTATSIASVPQHELLQDCLLVHCLLKRLATLSSEAIIDDVSDENRALICTLLDELLTVDGDASSSSPPRLLLTLHLQGYDVMLVPLLVANVPSMKHLWEYWMTCTSGTPSRSATTAVKPLMDFIAEGADKNLTKWRFRLRVVLSLCAAYLCGDRQSAAMQQALRVVWNKLRHGLGTSDESCGAFIDLLSEVLPWIADACSQNAMLSAELVHFLLKLQRQSGGSSHRKSSEKPLENRQLLDQILHDTYASLLEHF</sequence>
<dbReference type="EMBL" id="CM047583">
    <property type="protein sequence ID" value="KAI9912783.1"/>
    <property type="molecule type" value="Genomic_DNA"/>
</dbReference>
<reference evidence="1 2" key="1">
    <citation type="journal article" date="2022" name="bioRxiv">
        <title>The genome of the oomycete Peronosclerospora sorghi, a cosmopolitan pathogen of maize and sorghum, is inflated with dispersed pseudogenes.</title>
        <authorList>
            <person name="Fletcher K."/>
            <person name="Martin F."/>
            <person name="Isakeit T."/>
            <person name="Cavanaugh K."/>
            <person name="Magill C."/>
            <person name="Michelmore R."/>
        </authorList>
    </citation>
    <scope>NUCLEOTIDE SEQUENCE [LARGE SCALE GENOMIC DNA]</scope>
    <source>
        <strain evidence="1">P6</strain>
    </source>
</reference>
<gene>
    <name evidence="1" type="ORF">PsorP6_005105</name>
</gene>
<keyword evidence="2" id="KW-1185">Reference proteome</keyword>
<accession>A0ACC0W4C1</accession>
<proteinExistence type="predicted"/>
<evidence type="ECO:0000313" key="1">
    <source>
        <dbReference type="EMBL" id="KAI9912783.1"/>
    </source>
</evidence>
<dbReference type="Proteomes" id="UP001163321">
    <property type="component" value="Chromosome 4"/>
</dbReference>
<protein>
    <submittedName>
        <fullName evidence="1">Uncharacterized protein</fullName>
    </submittedName>
</protein>
<evidence type="ECO:0000313" key="2">
    <source>
        <dbReference type="Proteomes" id="UP001163321"/>
    </source>
</evidence>